<dbReference type="OrthoDB" id="1750432at2759"/>
<evidence type="ECO:0000259" key="1">
    <source>
        <dbReference type="Pfam" id="PF00078"/>
    </source>
</evidence>
<evidence type="ECO:0000313" key="2">
    <source>
        <dbReference type="EMBL" id="TFY76417.1"/>
    </source>
</evidence>
<dbReference type="InterPro" id="IPR051320">
    <property type="entry name" value="Viral_Replic_Matur_Polypro"/>
</dbReference>
<gene>
    <name evidence="2" type="ORF">EWM64_g7595</name>
</gene>
<feature type="domain" description="Reverse transcriptase" evidence="1">
    <location>
        <begin position="7"/>
        <end position="55"/>
    </location>
</feature>
<sequence>MATLSGDILIFTETLEEHHDLVRKVLQCLQDNDLFLKPEKCSFKQPSVEFLGLIISHYTLAMDPVKVAGIAEWPAPRNVKDVQSFVSFGNFYRCFIQDFSKVAHPMFDLTKKDHPWACPYYA</sequence>
<dbReference type="EMBL" id="SFCI01001211">
    <property type="protein sequence ID" value="TFY76417.1"/>
    <property type="molecule type" value="Genomic_DNA"/>
</dbReference>
<keyword evidence="3" id="KW-1185">Reference proteome</keyword>
<protein>
    <recommendedName>
        <fullName evidence="1">Reverse transcriptase domain-containing protein</fullName>
    </recommendedName>
</protein>
<name>A0A4Y9ZQS8_9AGAM</name>
<dbReference type="AlphaFoldDB" id="A0A4Y9ZQS8"/>
<evidence type="ECO:0000313" key="3">
    <source>
        <dbReference type="Proteomes" id="UP000298061"/>
    </source>
</evidence>
<dbReference type="InterPro" id="IPR043502">
    <property type="entry name" value="DNA/RNA_pol_sf"/>
</dbReference>
<dbReference type="Proteomes" id="UP000298061">
    <property type="component" value="Unassembled WGS sequence"/>
</dbReference>
<reference evidence="2 3" key="1">
    <citation type="submission" date="2019-02" db="EMBL/GenBank/DDBJ databases">
        <title>Genome sequencing of the rare red list fungi Hericium alpestre (H. flagellum).</title>
        <authorList>
            <person name="Buettner E."/>
            <person name="Kellner H."/>
        </authorList>
    </citation>
    <scope>NUCLEOTIDE SEQUENCE [LARGE SCALE GENOMIC DNA]</scope>
    <source>
        <strain evidence="2 3">DSM 108284</strain>
    </source>
</reference>
<dbReference type="STRING" id="135208.A0A4Y9ZQS8"/>
<dbReference type="Gene3D" id="3.30.70.270">
    <property type="match status" value="2"/>
</dbReference>
<dbReference type="InterPro" id="IPR000477">
    <property type="entry name" value="RT_dom"/>
</dbReference>
<dbReference type="PANTHER" id="PTHR33064:SF37">
    <property type="entry name" value="RIBONUCLEASE H"/>
    <property type="match status" value="1"/>
</dbReference>
<organism evidence="2 3">
    <name type="scientific">Hericium alpestre</name>
    <dbReference type="NCBI Taxonomy" id="135208"/>
    <lineage>
        <taxon>Eukaryota</taxon>
        <taxon>Fungi</taxon>
        <taxon>Dikarya</taxon>
        <taxon>Basidiomycota</taxon>
        <taxon>Agaricomycotina</taxon>
        <taxon>Agaricomycetes</taxon>
        <taxon>Russulales</taxon>
        <taxon>Hericiaceae</taxon>
        <taxon>Hericium</taxon>
    </lineage>
</organism>
<dbReference type="Pfam" id="PF00078">
    <property type="entry name" value="RVT_1"/>
    <property type="match status" value="1"/>
</dbReference>
<dbReference type="SUPFAM" id="SSF56672">
    <property type="entry name" value="DNA/RNA polymerases"/>
    <property type="match status" value="1"/>
</dbReference>
<dbReference type="InterPro" id="IPR043128">
    <property type="entry name" value="Rev_trsase/Diguanyl_cyclase"/>
</dbReference>
<dbReference type="PANTHER" id="PTHR33064">
    <property type="entry name" value="POL PROTEIN"/>
    <property type="match status" value="1"/>
</dbReference>
<accession>A0A4Y9ZQS8</accession>
<comment type="caution">
    <text evidence="2">The sequence shown here is derived from an EMBL/GenBank/DDBJ whole genome shotgun (WGS) entry which is preliminary data.</text>
</comment>
<proteinExistence type="predicted"/>